<evidence type="ECO:0000256" key="5">
    <source>
        <dbReference type="SAM" id="Phobius"/>
    </source>
</evidence>
<evidence type="ECO:0000256" key="2">
    <source>
        <dbReference type="ARBA" id="ARBA00004308"/>
    </source>
</evidence>
<dbReference type="RefSeq" id="XP_014669337.1">
    <property type="nucleotide sequence ID" value="XM_014813851.1"/>
</dbReference>
<dbReference type="PANTHER" id="PTHR46378:SF1">
    <property type="entry name" value="STEROL REGULATORY ELEMENT-BINDING PROTEIN CLEAVAGE-ACTIVATING PROTEIN"/>
    <property type="match status" value="1"/>
</dbReference>
<evidence type="ECO:0000313" key="7">
    <source>
        <dbReference type="Proteomes" id="UP000695022"/>
    </source>
</evidence>
<sequence>MEQREKPAPPRGLARCREAVSCLYHHHGLFCSSHPYAMILFVIVLFCYVCYPLTRFPLPGNAPVEFATTRKEFEYLRQTNGTETFRPRWYNGSPMAYMQQVLVKAVVRSLWVADQQLIPPDAFRAPLSKVFDVVDVINSFKVTVMDSDEALRDTICF</sequence>
<dbReference type="PANTHER" id="PTHR46378">
    <property type="entry name" value="STEROL REGULATORY ELEMENT-BINDING PROTEIN CLEAVAGE-ACTIVATING PROTEIN"/>
    <property type="match status" value="1"/>
</dbReference>
<organism evidence="7 8">
    <name type="scientific">Priapulus caudatus</name>
    <name type="common">Priapulid worm</name>
    <dbReference type="NCBI Taxonomy" id="37621"/>
    <lineage>
        <taxon>Eukaryota</taxon>
        <taxon>Metazoa</taxon>
        <taxon>Ecdysozoa</taxon>
        <taxon>Scalidophora</taxon>
        <taxon>Priapulida</taxon>
        <taxon>Priapulimorpha</taxon>
        <taxon>Priapulimorphida</taxon>
        <taxon>Priapulidae</taxon>
        <taxon>Priapulus</taxon>
    </lineage>
</organism>
<protein>
    <submittedName>
        <fullName evidence="8">Sterol regulatory element-binding protein cleavage-activating protein-like</fullName>
    </submittedName>
</protein>
<evidence type="ECO:0000259" key="6">
    <source>
        <dbReference type="Pfam" id="PF24006"/>
    </source>
</evidence>
<dbReference type="GeneID" id="106810473"/>
<keyword evidence="5" id="KW-1133">Transmembrane helix</keyword>
<evidence type="ECO:0000256" key="1">
    <source>
        <dbReference type="ARBA" id="ARBA00004240"/>
    </source>
</evidence>
<keyword evidence="5" id="KW-0812">Transmembrane</keyword>
<dbReference type="Proteomes" id="UP000695022">
    <property type="component" value="Unplaced"/>
</dbReference>
<evidence type="ECO:0000256" key="4">
    <source>
        <dbReference type="ARBA" id="ARBA00023136"/>
    </source>
</evidence>
<dbReference type="InterPro" id="IPR057041">
    <property type="entry name" value="SCAP_N"/>
</dbReference>
<feature type="domain" description="SCAP N-terminal" evidence="6">
    <location>
        <begin position="86"/>
        <end position="156"/>
    </location>
</feature>
<gene>
    <name evidence="8" type="primary">LOC106810473</name>
</gene>
<keyword evidence="7" id="KW-1185">Reference proteome</keyword>
<evidence type="ECO:0000256" key="3">
    <source>
        <dbReference type="ARBA" id="ARBA00022824"/>
    </source>
</evidence>
<dbReference type="Pfam" id="PF24006">
    <property type="entry name" value="SCAP_N"/>
    <property type="match status" value="1"/>
</dbReference>
<accession>A0ABM1EAW6</accession>
<name>A0ABM1EAW6_PRICU</name>
<evidence type="ECO:0000313" key="8">
    <source>
        <dbReference type="RefSeq" id="XP_014669337.1"/>
    </source>
</evidence>
<feature type="transmembrane region" description="Helical" evidence="5">
    <location>
        <begin position="33"/>
        <end position="51"/>
    </location>
</feature>
<keyword evidence="3" id="KW-0256">Endoplasmic reticulum</keyword>
<comment type="subcellular location">
    <subcellularLocation>
        <location evidence="2">Endomembrane system</location>
    </subcellularLocation>
    <subcellularLocation>
        <location evidence="1">Endoplasmic reticulum</location>
    </subcellularLocation>
</comment>
<reference evidence="8" key="1">
    <citation type="submission" date="2025-08" db="UniProtKB">
        <authorList>
            <consortium name="RefSeq"/>
        </authorList>
    </citation>
    <scope>IDENTIFICATION</scope>
</reference>
<keyword evidence="4 5" id="KW-0472">Membrane</keyword>
<proteinExistence type="predicted"/>
<dbReference type="InterPro" id="IPR030225">
    <property type="entry name" value="SCAP"/>
</dbReference>